<dbReference type="AlphaFoldDB" id="A0A4Y6Q2I2"/>
<dbReference type="Proteomes" id="UP000315995">
    <property type="component" value="Chromosome"/>
</dbReference>
<accession>A0A5B8YDX9</accession>
<feature type="region of interest" description="Disordered" evidence="1">
    <location>
        <begin position="44"/>
        <end position="244"/>
    </location>
</feature>
<feature type="compositionally biased region" description="Basic and acidic residues" evidence="1">
    <location>
        <begin position="133"/>
        <end position="145"/>
    </location>
</feature>
<feature type="transmembrane region" description="Helical" evidence="2">
    <location>
        <begin position="12"/>
        <end position="32"/>
    </location>
</feature>
<accession>A0A4Y6Q2I2</accession>
<keyword evidence="2" id="KW-1133">Transmembrane helix</keyword>
<dbReference type="OrthoDB" id="5491789at2"/>
<evidence type="ECO:0000256" key="1">
    <source>
        <dbReference type="SAM" id="MobiDB-lite"/>
    </source>
</evidence>
<organism evidence="3 4">
    <name type="scientific">Persicimonas caeni</name>
    <dbReference type="NCBI Taxonomy" id="2292766"/>
    <lineage>
        <taxon>Bacteria</taxon>
        <taxon>Deltaproteobacteria</taxon>
        <taxon>Bradymonadales</taxon>
        <taxon>Bradymonadaceae</taxon>
        <taxon>Persicimonas</taxon>
    </lineage>
</organism>
<keyword evidence="2" id="KW-0812">Transmembrane</keyword>
<keyword evidence="2" id="KW-0472">Membrane</keyword>
<keyword evidence="4" id="KW-1185">Reference proteome</keyword>
<protein>
    <recommendedName>
        <fullName evidence="5">TonB family protein</fullName>
    </recommendedName>
</protein>
<dbReference type="RefSeq" id="WP_141201206.1">
    <property type="nucleotide sequence ID" value="NZ_CP041186.1"/>
</dbReference>
<name>A0A4Y6Q2I2_PERCE</name>
<feature type="compositionally biased region" description="Basic and acidic residues" evidence="1">
    <location>
        <begin position="164"/>
        <end position="185"/>
    </location>
</feature>
<reference evidence="3 4" key="1">
    <citation type="submission" date="2019-06" db="EMBL/GenBank/DDBJ databases">
        <title>Persicimonas caeni gen. nov., sp. nov., a predatory bacterium isolated from solar saltern.</title>
        <authorList>
            <person name="Wang S."/>
        </authorList>
    </citation>
    <scope>NUCLEOTIDE SEQUENCE [LARGE SCALE GENOMIC DNA]</scope>
    <source>
        <strain evidence="3 4">YN101</strain>
    </source>
</reference>
<gene>
    <name evidence="3" type="ORF">FIV42_29660</name>
</gene>
<evidence type="ECO:0000256" key="2">
    <source>
        <dbReference type="SAM" id="Phobius"/>
    </source>
</evidence>
<evidence type="ECO:0008006" key="5">
    <source>
        <dbReference type="Google" id="ProtNLM"/>
    </source>
</evidence>
<dbReference type="Gene3D" id="3.30.1150.10">
    <property type="match status" value="1"/>
</dbReference>
<sequence length="448" mass="50233">MTQRPQRDNKKGAWIAVVVSVVVHLIIVAVFLPPKLAEWKNRAKEEENKEFEVTTTFEEAEPDPESDPEPDKLVETEPLEPIEPKEEEKPEPKEEQTEKKELEDVDLNRKVVQQQTNEEMPEKADYLSQQANKVEEETRARETTTKDVLPGKTVPEEIEELTGSEEKSNEAEELASRTEPVEEPTKPAPTEQEPTPPQAQEASEPTLAEEAEAEEGALEARKEASDSPVVKRKSGKVNPQKLFQPSAKDYDKVFGETDKKLKSQMKEETRGRKLLAGWKEREKAVRASLENHITEVKPGNHTGVNAKPAIYANYIGRIHRKIHAHWGASYLPRLDTQYPAGHPLNDSSLNSKLEFVIDAKSGKVDSVNIVESSGELMFDAEAVSISYMIGPHRSPPGEIVSPDGKVYIHWNFWRDQRQCGPFGASVFIVNNMKDRGGRPGVEVKGGGR</sequence>
<dbReference type="EMBL" id="CP041186">
    <property type="protein sequence ID" value="QDG54763.1"/>
    <property type="molecule type" value="Genomic_DNA"/>
</dbReference>
<feature type="compositionally biased region" description="Basic and acidic residues" evidence="1">
    <location>
        <begin position="82"/>
        <end position="109"/>
    </location>
</feature>
<feature type="compositionally biased region" description="Acidic residues" evidence="1">
    <location>
        <begin position="207"/>
        <end position="217"/>
    </location>
</feature>
<evidence type="ECO:0000313" key="4">
    <source>
        <dbReference type="Proteomes" id="UP000315995"/>
    </source>
</evidence>
<feature type="compositionally biased region" description="Acidic residues" evidence="1">
    <location>
        <begin position="58"/>
        <end position="68"/>
    </location>
</feature>
<evidence type="ECO:0000313" key="3">
    <source>
        <dbReference type="EMBL" id="QDG54763.1"/>
    </source>
</evidence>
<dbReference type="SUPFAM" id="SSF74653">
    <property type="entry name" value="TolA/TonB C-terminal domain"/>
    <property type="match status" value="1"/>
</dbReference>
<proteinExistence type="predicted"/>
<feature type="compositionally biased region" description="Low complexity" evidence="1">
    <location>
        <begin position="188"/>
        <end position="206"/>
    </location>
</feature>